<dbReference type="RefSeq" id="WP_016474675.1">
    <property type="nucleotide sequence ID" value="NZ_KE150480.1"/>
</dbReference>
<gene>
    <name evidence="1" type="ORF">HMPREF1476_01465</name>
</gene>
<dbReference type="AlphaFoldDB" id="S3BBN9"/>
<dbReference type="PATRIC" id="fig|1203554.3.peg.1538"/>
<dbReference type="Proteomes" id="UP000014400">
    <property type="component" value="Unassembled WGS sequence"/>
</dbReference>
<evidence type="ECO:0000313" key="2">
    <source>
        <dbReference type="Proteomes" id="UP000014400"/>
    </source>
</evidence>
<evidence type="ECO:0000313" key="1">
    <source>
        <dbReference type="EMBL" id="EPD98723.1"/>
    </source>
</evidence>
<dbReference type="eggNOG" id="COG0470">
    <property type="taxonomic scope" value="Bacteria"/>
</dbReference>
<protein>
    <submittedName>
        <fullName evidence="1">DNA polymerase III, delta' subunit</fullName>
    </submittedName>
</protein>
<name>S3BBN9_9BURK</name>
<reference evidence="1 2" key="1">
    <citation type="submission" date="2013-04" db="EMBL/GenBank/DDBJ databases">
        <title>The Genome Sequence of Sutterella wadsworthensis HGA0223.</title>
        <authorList>
            <consortium name="The Broad Institute Genomics Platform"/>
            <person name="Earl A."/>
            <person name="Ward D."/>
            <person name="Feldgarden M."/>
            <person name="Gevers D."/>
            <person name="Schmidt T.M."/>
            <person name="Dover J."/>
            <person name="Dai D."/>
            <person name="Walker B."/>
            <person name="Young S."/>
            <person name="Zeng Q."/>
            <person name="Gargeya S."/>
            <person name="Fitzgerald M."/>
            <person name="Haas B."/>
            <person name="Abouelleil A."/>
            <person name="Allen A.W."/>
            <person name="Alvarado L."/>
            <person name="Arachchi H.M."/>
            <person name="Berlin A.M."/>
            <person name="Chapman S.B."/>
            <person name="Gainer-Dewar J."/>
            <person name="Goldberg J."/>
            <person name="Griggs A."/>
            <person name="Gujja S."/>
            <person name="Hansen M."/>
            <person name="Howarth C."/>
            <person name="Imamovic A."/>
            <person name="Ireland A."/>
            <person name="Larimer J."/>
            <person name="McCowan C."/>
            <person name="Murphy C."/>
            <person name="Pearson M."/>
            <person name="Poon T.W."/>
            <person name="Priest M."/>
            <person name="Roberts A."/>
            <person name="Saif S."/>
            <person name="Shea T."/>
            <person name="Sisk P."/>
            <person name="Sykes S."/>
            <person name="Wortman J."/>
            <person name="Nusbaum C."/>
            <person name="Birren B."/>
        </authorList>
    </citation>
    <scope>NUCLEOTIDE SEQUENCE [LARGE SCALE GENOMIC DNA]</scope>
    <source>
        <strain evidence="1 2">HGA0223</strain>
    </source>
</reference>
<dbReference type="HOGENOM" id="CLU_006229_4_3_4"/>
<dbReference type="InterPro" id="IPR027417">
    <property type="entry name" value="P-loop_NTPase"/>
</dbReference>
<dbReference type="EMBL" id="ATCF01000021">
    <property type="protein sequence ID" value="EPD98723.1"/>
    <property type="molecule type" value="Genomic_DNA"/>
</dbReference>
<dbReference type="PANTHER" id="PTHR11669:SF8">
    <property type="entry name" value="DNA POLYMERASE III SUBUNIT DELTA"/>
    <property type="match status" value="1"/>
</dbReference>
<dbReference type="InterPro" id="IPR050238">
    <property type="entry name" value="DNA_Rep/Repair_Clamp_Loader"/>
</dbReference>
<dbReference type="Pfam" id="PF13177">
    <property type="entry name" value="DNA_pol3_delta2"/>
    <property type="match status" value="1"/>
</dbReference>
<dbReference type="GO" id="GO:0006261">
    <property type="term" value="P:DNA-templated DNA replication"/>
    <property type="evidence" value="ECO:0007669"/>
    <property type="project" value="TreeGrafter"/>
</dbReference>
<keyword evidence="2" id="KW-1185">Reference proteome</keyword>
<dbReference type="SUPFAM" id="SSF52540">
    <property type="entry name" value="P-loop containing nucleoside triphosphate hydrolases"/>
    <property type="match status" value="1"/>
</dbReference>
<dbReference type="PANTHER" id="PTHR11669">
    <property type="entry name" value="REPLICATION FACTOR C / DNA POLYMERASE III GAMMA-TAU SUBUNIT"/>
    <property type="match status" value="1"/>
</dbReference>
<organism evidence="1 2">
    <name type="scientific">Sutterella wadsworthensis HGA0223</name>
    <dbReference type="NCBI Taxonomy" id="1203554"/>
    <lineage>
        <taxon>Bacteria</taxon>
        <taxon>Pseudomonadati</taxon>
        <taxon>Pseudomonadota</taxon>
        <taxon>Betaproteobacteria</taxon>
        <taxon>Burkholderiales</taxon>
        <taxon>Sutterellaceae</taxon>
        <taxon>Sutterella</taxon>
    </lineage>
</organism>
<proteinExistence type="predicted"/>
<dbReference type="GO" id="GO:0009360">
    <property type="term" value="C:DNA polymerase III complex"/>
    <property type="evidence" value="ECO:0007669"/>
    <property type="project" value="TreeGrafter"/>
</dbReference>
<accession>S3BBN9</accession>
<dbReference type="STRING" id="1203554.HMPREF1476_01465"/>
<dbReference type="Gene3D" id="3.40.50.300">
    <property type="entry name" value="P-loop containing nucleotide triphosphate hydrolases"/>
    <property type="match status" value="1"/>
</dbReference>
<comment type="caution">
    <text evidence="1">The sequence shown here is derived from an EMBL/GenBank/DDBJ whole genome shotgun (WGS) entry which is preliminary data.</text>
</comment>
<sequence>MALAPYPWLEEPAQTLLAMRDRMPNAVLLYGAPGAGLYELALAFSKSLFCLSPHSDGTPCGHCTGCRLAQAGTHPDFKQVLSEAQCARYDVAYEPAENERSDAKKKLSREIRIHQIRVLGDFLSLNANQGGRRVVLVHPADKLRAEAAASLLKSMEEPPEGLIWVLTAEKLDDVLPTIRSRSRLVRVPMPDHEAALAFLKSKKLKKPEEALAMAGGSPLAALEPSADDRLSAKTENAVLEFLRAGPELSVDALVRLYAPDLTLPAFSLLVSRWAHDLMRSALGLEPRYFIDENAAIERLASHTDAKRAAGFCTQALSCRRAADHTLNPKQTVESVLLRYKQIFQ</sequence>